<dbReference type="AlphaFoldDB" id="A0A495J211"/>
<sequence length="303" mass="35294">MYINITDSPTSDNKGSSHDLVHYLEKENRIDKEIQPELWFNQDRTTISAFDTRQAIDNNIAKLSKQDAKFFLLNISPSQKEITWLKERYGDEGAKEQLKAYAIKVMDEYANNFKRPGINSSKDLRWFGKLENFRYYGHKDPEVKQGLKKRGERKPGEQMHIQIIVSRKDITNKIKLSPKNNSKGRNAEHSRKMGQFDRSAFKQSGERVFDEQFSFDRGLDETFKYANAKKKGLLDERVAMRTERIKNETQCKPALKPEFTPLQADSQLKLSFGKTQAETAPYIPIKKRKKKSKEQEQDQGLTF</sequence>
<evidence type="ECO:0000313" key="2">
    <source>
        <dbReference type="EMBL" id="RKR82843.1"/>
    </source>
</evidence>
<dbReference type="RefSeq" id="WP_121198403.1">
    <property type="nucleotide sequence ID" value="NZ_RBKU01000001.1"/>
</dbReference>
<name>A0A495J211_9SPHI</name>
<evidence type="ECO:0000313" key="3">
    <source>
        <dbReference type="Proteomes" id="UP000268007"/>
    </source>
</evidence>
<organism evidence="2 3">
    <name type="scientific">Mucilaginibacter gracilis</name>
    <dbReference type="NCBI Taxonomy" id="423350"/>
    <lineage>
        <taxon>Bacteria</taxon>
        <taxon>Pseudomonadati</taxon>
        <taxon>Bacteroidota</taxon>
        <taxon>Sphingobacteriia</taxon>
        <taxon>Sphingobacteriales</taxon>
        <taxon>Sphingobacteriaceae</taxon>
        <taxon>Mucilaginibacter</taxon>
    </lineage>
</organism>
<evidence type="ECO:0008006" key="4">
    <source>
        <dbReference type="Google" id="ProtNLM"/>
    </source>
</evidence>
<dbReference type="Pfam" id="PF18976">
    <property type="entry name" value="DUF5712"/>
    <property type="match status" value="1"/>
</dbReference>
<feature type="region of interest" description="Disordered" evidence="1">
    <location>
        <begin position="281"/>
        <end position="303"/>
    </location>
</feature>
<dbReference type="EMBL" id="RBKU01000001">
    <property type="protein sequence ID" value="RKR82843.1"/>
    <property type="molecule type" value="Genomic_DNA"/>
</dbReference>
<dbReference type="InterPro" id="IPR043766">
    <property type="entry name" value="BfmA-like"/>
</dbReference>
<reference evidence="2 3" key="1">
    <citation type="submission" date="2018-10" db="EMBL/GenBank/DDBJ databases">
        <title>Genomic Encyclopedia of Archaeal and Bacterial Type Strains, Phase II (KMG-II): from individual species to whole genera.</title>
        <authorList>
            <person name="Goeker M."/>
        </authorList>
    </citation>
    <scope>NUCLEOTIDE SEQUENCE [LARGE SCALE GENOMIC DNA]</scope>
    <source>
        <strain evidence="2 3">DSM 18602</strain>
    </source>
</reference>
<dbReference type="Proteomes" id="UP000268007">
    <property type="component" value="Unassembled WGS sequence"/>
</dbReference>
<keyword evidence="3" id="KW-1185">Reference proteome</keyword>
<comment type="caution">
    <text evidence="2">The sequence shown here is derived from an EMBL/GenBank/DDBJ whole genome shotgun (WGS) entry which is preliminary data.</text>
</comment>
<gene>
    <name evidence="2" type="ORF">BDD43_3033</name>
</gene>
<dbReference type="OrthoDB" id="1404627at2"/>
<proteinExistence type="predicted"/>
<protein>
    <recommendedName>
        <fullName evidence="4">Molybdopterin-guanine dinucleotide biosynthesis protein MobB</fullName>
    </recommendedName>
</protein>
<evidence type="ECO:0000256" key="1">
    <source>
        <dbReference type="SAM" id="MobiDB-lite"/>
    </source>
</evidence>
<accession>A0A495J211</accession>